<dbReference type="PROSITE" id="PS51257">
    <property type="entry name" value="PROKAR_LIPOPROTEIN"/>
    <property type="match status" value="1"/>
</dbReference>
<organism evidence="1 2">
    <name type="scientific">Glycocaulis albus</name>
    <dbReference type="NCBI Taxonomy" id="1382801"/>
    <lineage>
        <taxon>Bacteria</taxon>
        <taxon>Pseudomonadati</taxon>
        <taxon>Pseudomonadota</taxon>
        <taxon>Alphaproteobacteria</taxon>
        <taxon>Maricaulales</taxon>
        <taxon>Maricaulaceae</taxon>
        <taxon>Glycocaulis</taxon>
    </lineage>
</organism>
<keyword evidence="2" id="KW-1185">Reference proteome</keyword>
<evidence type="ECO:0008006" key="3">
    <source>
        <dbReference type="Google" id="ProtNLM"/>
    </source>
</evidence>
<evidence type="ECO:0000313" key="1">
    <source>
        <dbReference type="EMBL" id="GGG98384.1"/>
    </source>
</evidence>
<evidence type="ECO:0000313" key="2">
    <source>
        <dbReference type="Proteomes" id="UP000648722"/>
    </source>
</evidence>
<dbReference type="EMBL" id="BMFS01000004">
    <property type="protein sequence ID" value="GGG98384.1"/>
    <property type="molecule type" value="Genomic_DNA"/>
</dbReference>
<proteinExistence type="predicted"/>
<protein>
    <recommendedName>
        <fullName evidence="3">Lipoprotein</fullName>
    </recommendedName>
</protein>
<dbReference type="RefSeq" id="WP_188451717.1">
    <property type="nucleotide sequence ID" value="NZ_BMFS01000004.1"/>
</dbReference>
<sequence>MRSIAAVFAAALVLSGCQSVRDRFDGPQPNPGPCPNALSLYDAHRLVEFNGEERVLRNVGFTGEILNVRGACTYTDTRVSPIDMEMAIRFAFGRGAAAEGSEKTYYYFVAVTRTDSAVIEREVFPITVRFPPGENRVELTEEISSIVIPRAEATTSGANFEVIVGFELTPEQVEFNRSGLRFRVPVE</sequence>
<dbReference type="Proteomes" id="UP000648722">
    <property type="component" value="Unassembled WGS sequence"/>
</dbReference>
<reference evidence="2" key="1">
    <citation type="journal article" date="2019" name="Int. J. Syst. Evol. Microbiol.">
        <title>The Global Catalogue of Microorganisms (GCM) 10K type strain sequencing project: providing services to taxonomists for standard genome sequencing and annotation.</title>
        <authorList>
            <consortium name="The Broad Institute Genomics Platform"/>
            <consortium name="The Broad Institute Genome Sequencing Center for Infectious Disease"/>
            <person name="Wu L."/>
            <person name="Ma J."/>
        </authorList>
    </citation>
    <scope>NUCLEOTIDE SEQUENCE [LARGE SCALE GENOMIC DNA]</scope>
    <source>
        <strain evidence="2">CGMCC 1.12766</strain>
    </source>
</reference>
<comment type="caution">
    <text evidence="1">The sequence shown here is derived from an EMBL/GenBank/DDBJ whole genome shotgun (WGS) entry which is preliminary data.</text>
</comment>
<accession>A0ABQ1XNC5</accession>
<name>A0ABQ1XNC5_9PROT</name>
<gene>
    <name evidence="1" type="ORF">GCM10007420_12710</name>
</gene>